<protein>
    <submittedName>
        <fullName evidence="2">Carboxymuconolactone decarboxylase family protein</fullName>
    </submittedName>
</protein>
<gene>
    <name evidence="2" type="ORF">BTM25_29200</name>
</gene>
<sequence>MGRRLDFGHAAGDVYRAFIQADRALLDGPLDNRLYHLAKLRASQINQCVFCVDMHVRELKEAGESDDRLFQLVVWRESELFDARERAVLAYTEAATRLGDDGVPDDVWDEAARHLDEKELGALVGAVALINAFNRIGVPTRNRPPARTS</sequence>
<dbReference type="Pfam" id="PF02627">
    <property type="entry name" value="CMD"/>
    <property type="match status" value="1"/>
</dbReference>
<dbReference type="InterPro" id="IPR004675">
    <property type="entry name" value="AhpD_core"/>
</dbReference>
<comment type="caution">
    <text evidence="2">The sequence shown here is derived from an EMBL/GenBank/DDBJ whole genome shotgun (WGS) entry which is preliminary data.</text>
</comment>
<evidence type="ECO:0000313" key="2">
    <source>
        <dbReference type="EMBL" id="POM24291.1"/>
    </source>
</evidence>
<accession>A0A2P4UGY1</accession>
<reference evidence="2 3" key="1">
    <citation type="journal article" date="2017" name="Chemistry">
        <title>Isolation, Biosynthesis and Chemical Modifications of Rubterolones A-F: Rare Tropolone Alkaloids from Actinomadura sp. 5-2.</title>
        <authorList>
            <person name="Guo H."/>
            <person name="Benndorf R."/>
            <person name="Leichnitz D."/>
            <person name="Klassen J.L."/>
            <person name="Vollmers J."/>
            <person name="Gorls H."/>
            <person name="Steinacker M."/>
            <person name="Weigel C."/>
            <person name="Dahse H.M."/>
            <person name="Kaster A.K."/>
            <person name="de Beer Z.W."/>
            <person name="Poulsen M."/>
            <person name="Beemelmanns C."/>
        </authorList>
    </citation>
    <scope>NUCLEOTIDE SEQUENCE [LARGE SCALE GENOMIC DNA]</scope>
    <source>
        <strain evidence="2 3">5-2</strain>
    </source>
</reference>
<dbReference type="Proteomes" id="UP000242367">
    <property type="component" value="Unassembled WGS sequence"/>
</dbReference>
<dbReference type="PANTHER" id="PTHR34846:SF5">
    <property type="entry name" value="CARBOXYMUCONOLACTONE DECARBOXYLASE-LIKE DOMAIN-CONTAINING PROTEIN"/>
    <property type="match status" value="1"/>
</dbReference>
<dbReference type="RefSeq" id="WP_103563436.1">
    <property type="nucleotide sequence ID" value="NZ_MTBP01000002.1"/>
</dbReference>
<dbReference type="NCBIfam" id="TIGR00778">
    <property type="entry name" value="ahpD_dom"/>
    <property type="match status" value="1"/>
</dbReference>
<proteinExistence type="predicted"/>
<dbReference type="EMBL" id="MTBP01000002">
    <property type="protein sequence ID" value="POM24291.1"/>
    <property type="molecule type" value="Genomic_DNA"/>
</dbReference>
<dbReference type="AlphaFoldDB" id="A0A2P4UGY1"/>
<evidence type="ECO:0000259" key="1">
    <source>
        <dbReference type="Pfam" id="PF02627"/>
    </source>
</evidence>
<organism evidence="2 3">
    <name type="scientific">Actinomadura rubteroloni</name>
    <dbReference type="NCBI Taxonomy" id="1926885"/>
    <lineage>
        <taxon>Bacteria</taxon>
        <taxon>Bacillati</taxon>
        <taxon>Actinomycetota</taxon>
        <taxon>Actinomycetes</taxon>
        <taxon>Streptosporangiales</taxon>
        <taxon>Thermomonosporaceae</taxon>
        <taxon>Actinomadura</taxon>
    </lineage>
</organism>
<dbReference type="GO" id="GO:0051920">
    <property type="term" value="F:peroxiredoxin activity"/>
    <property type="evidence" value="ECO:0007669"/>
    <property type="project" value="InterPro"/>
</dbReference>
<dbReference type="InterPro" id="IPR003779">
    <property type="entry name" value="CMD-like"/>
</dbReference>
<dbReference type="Gene3D" id="1.20.1290.10">
    <property type="entry name" value="AhpD-like"/>
    <property type="match status" value="1"/>
</dbReference>
<dbReference type="PANTHER" id="PTHR34846">
    <property type="entry name" value="4-CARBOXYMUCONOLACTONE DECARBOXYLASE FAMILY PROTEIN (AFU_ORTHOLOGUE AFUA_6G11590)"/>
    <property type="match status" value="1"/>
</dbReference>
<dbReference type="InterPro" id="IPR029032">
    <property type="entry name" value="AhpD-like"/>
</dbReference>
<feature type="domain" description="Carboxymuconolactone decarboxylase-like" evidence="1">
    <location>
        <begin position="13"/>
        <end position="93"/>
    </location>
</feature>
<dbReference type="SUPFAM" id="SSF69118">
    <property type="entry name" value="AhpD-like"/>
    <property type="match status" value="1"/>
</dbReference>
<evidence type="ECO:0000313" key="3">
    <source>
        <dbReference type="Proteomes" id="UP000242367"/>
    </source>
</evidence>
<name>A0A2P4UGY1_9ACTN</name>
<keyword evidence="3" id="KW-1185">Reference proteome</keyword>